<dbReference type="WBParaSite" id="ACOC_0000320401-mRNA-1">
    <property type="protein sequence ID" value="ACOC_0000320401-mRNA-1"/>
    <property type="gene ID" value="ACOC_0000320401"/>
</dbReference>
<feature type="compositionally biased region" description="Basic and acidic residues" evidence="1">
    <location>
        <begin position="253"/>
        <end position="272"/>
    </location>
</feature>
<gene>
    <name evidence="2" type="ORF">ACOC_LOCUS3205</name>
</gene>
<reference evidence="2 3" key="2">
    <citation type="submission" date="2018-11" db="EMBL/GenBank/DDBJ databases">
        <authorList>
            <consortium name="Pathogen Informatics"/>
        </authorList>
    </citation>
    <scope>NUCLEOTIDE SEQUENCE [LARGE SCALE GENOMIC DNA]</scope>
    <source>
        <strain evidence="2 3">Costa Rica</strain>
    </source>
</reference>
<dbReference type="AlphaFoldDB" id="A0A0R3PG36"/>
<evidence type="ECO:0000256" key="1">
    <source>
        <dbReference type="SAM" id="MobiDB-lite"/>
    </source>
</evidence>
<protein>
    <submittedName>
        <fullName evidence="2 4">Uncharacterized protein</fullName>
    </submittedName>
</protein>
<proteinExistence type="predicted"/>
<keyword evidence="3" id="KW-1185">Reference proteome</keyword>
<feature type="region of interest" description="Disordered" evidence="1">
    <location>
        <begin position="137"/>
        <end position="203"/>
    </location>
</feature>
<feature type="region of interest" description="Disordered" evidence="1">
    <location>
        <begin position="1"/>
        <end position="21"/>
    </location>
</feature>
<evidence type="ECO:0000313" key="4">
    <source>
        <dbReference type="WBParaSite" id="ACOC_0000320401-mRNA-1"/>
    </source>
</evidence>
<feature type="region of interest" description="Disordered" evidence="1">
    <location>
        <begin position="216"/>
        <end position="273"/>
    </location>
</feature>
<feature type="region of interest" description="Disordered" evidence="1">
    <location>
        <begin position="68"/>
        <end position="87"/>
    </location>
</feature>
<feature type="compositionally biased region" description="Basic residues" evidence="1">
    <location>
        <begin position="70"/>
        <end position="83"/>
    </location>
</feature>
<feature type="compositionally biased region" description="Polar residues" evidence="1">
    <location>
        <begin position="142"/>
        <end position="155"/>
    </location>
</feature>
<evidence type="ECO:0000313" key="3">
    <source>
        <dbReference type="Proteomes" id="UP000267027"/>
    </source>
</evidence>
<dbReference type="OrthoDB" id="10659773at2759"/>
<feature type="compositionally biased region" description="Basic residues" evidence="1">
    <location>
        <begin position="191"/>
        <end position="200"/>
    </location>
</feature>
<dbReference type="Proteomes" id="UP000267027">
    <property type="component" value="Unassembled WGS sequence"/>
</dbReference>
<accession>A0A0R3PG36</accession>
<reference evidence="4" key="1">
    <citation type="submission" date="2017-02" db="UniProtKB">
        <authorList>
            <consortium name="WormBaseParasite"/>
        </authorList>
    </citation>
    <scope>IDENTIFICATION</scope>
</reference>
<name>A0A0R3PG36_ANGCS</name>
<organism evidence="4">
    <name type="scientific">Angiostrongylus costaricensis</name>
    <name type="common">Nematode worm</name>
    <dbReference type="NCBI Taxonomy" id="334426"/>
    <lineage>
        <taxon>Eukaryota</taxon>
        <taxon>Metazoa</taxon>
        <taxon>Ecdysozoa</taxon>
        <taxon>Nematoda</taxon>
        <taxon>Chromadorea</taxon>
        <taxon>Rhabditida</taxon>
        <taxon>Rhabditina</taxon>
        <taxon>Rhabditomorpha</taxon>
        <taxon>Strongyloidea</taxon>
        <taxon>Metastrongylidae</taxon>
        <taxon>Angiostrongylus</taxon>
    </lineage>
</organism>
<evidence type="ECO:0000313" key="2">
    <source>
        <dbReference type="EMBL" id="VDM54790.1"/>
    </source>
</evidence>
<sequence length="326" mass="37428">MSVQQSAYTASGDQHNNTTMMSCSTEEERACFEDFTETYLPPPSPGCEQRIADTVNEVANGKSGAIVIKNPRRKGKRSSRRRPSPLNFTRASLVPNMFMGPFCAKMNTLSVQEREELERPYIANLHETVRRHKLLRERSTDETMASTTVLHTQLQAEAPNEKRKRGRKPKSIDQARTTTLNAHLQAEAPKEKRKRGRRPKSVNQVDDYWASTTVLHAQHQAEAPKEKRKRGRKPKSIDQVRKGVPYAELQGEALKEKKNRGREPKPRKESSRWMRRTTSIAMTRGGLPYVEPVLRQGHWLRRGQLSKQDFDRDFAVRPTSKPYRVS</sequence>
<feature type="region of interest" description="Disordered" evidence="1">
    <location>
        <begin position="307"/>
        <end position="326"/>
    </location>
</feature>
<dbReference type="EMBL" id="UYYA01000874">
    <property type="protein sequence ID" value="VDM54790.1"/>
    <property type="molecule type" value="Genomic_DNA"/>
</dbReference>